<protein>
    <submittedName>
        <fullName evidence="3">Ferrous iron transport protein A</fullName>
    </submittedName>
</protein>
<dbReference type="InterPro" id="IPR052713">
    <property type="entry name" value="FeoA"/>
</dbReference>
<dbReference type="InterPro" id="IPR038157">
    <property type="entry name" value="FeoA_core_dom"/>
</dbReference>
<dbReference type="Gene3D" id="2.30.30.90">
    <property type="match status" value="1"/>
</dbReference>
<evidence type="ECO:0000259" key="2">
    <source>
        <dbReference type="SMART" id="SM00899"/>
    </source>
</evidence>
<dbReference type="OrthoDB" id="3260514at2"/>
<dbReference type="Pfam" id="PF04023">
    <property type="entry name" value="FeoA"/>
    <property type="match status" value="1"/>
</dbReference>
<dbReference type="InterPro" id="IPR008988">
    <property type="entry name" value="Transcriptional_repressor_C"/>
</dbReference>
<dbReference type="EMBL" id="FOGZ01000017">
    <property type="protein sequence ID" value="SER90227.1"/>
    <property type="molecule type" value="Genomic_DNA"/>
</dbReference>
<name>A0A1H9SZH6_9ACTN</name>
<dbReference type="Proteomes" id="UP000198815">
    <property type="component" value="Unassembled WGS sequence"/>
</dbReference>
<dbReference type="PANTHER" id="PTHR42954:SF2">
    <property type="entry name" value="FE(2+) TRANSPORT PROTEIN A"/>
    <property type="match status" value="1"/>
</dbReference>
<evidence type="ECO:0000313" key="3">
    <source>
        <dbReference type="EMBL" id="SER90227.1"/>
    </source>
</evidence>
<dbReference type="SUPFAM" id="SSF50037">
    <property type="entry name" value="C-terminal domain of transcriptional repressors"/>
    <property type="match status" value="1"/>
</dbReference>
<dbReference type="STRING" id="64702.SAMN05443377_11735"/>
<dbReference type="PANTHER" id="PTHR42954">
    <property type="entry name" value="FE(2+) TRANSPORT PROTEIN A"/>
    <property type="match status" value="1"/>
</dbReference>
<keyword evidence="4" id="KW-1185">Reference proteome</keyword>
<accession>A0A1H9SZH6</accession>
<evidence type="ECO:0000313" key="4">
    <source>
        <dbReference type="Proteomes" id="UP000198815"/>
    </source>
</evidence>
<dbReference type="AlphaFoldDB" id="A0A1H9SZH6"/>
<reference evidence="3 4" key="1">
    <citation type="submission" date="2016-10" db="EMBL/GenBank/DDBJ databases">
        <authorList>
            <person name="de Groot N.N."/>
        </authorList>
    </citation>
    <scope>NUCLEOTIDE SEQUENCE [LARGE SCALE GENOMIC DNA]</scope>
    <source>
        <strain evidence="3 4">DSM 16859</strain>
    </source>
</reference>
<sequence length="95" mass="10333">MASNAELTSQPVVALSGLRSGERAVITEVGGDPSIRHRMHLLGFTRGREVSLVRRAPFNGPMVFRVCDAEMCLREAQARLVSVRRLDLAADQSAA</sequence>
<organism evidence="3 4">
    <name type="scientific">Propionibacterium cyclohexanicum</name>
    <dbReference type="NCBI Taxonomy" id="64702"/>
    <lineage>
        <taxon>Bacteria</taxon>
        <taxon>Bacillati</taxon>
        <taxon>Actinomycetota</taxon>
        <taxon>Actinomycetes</taxon>
        <taxon>Propionibacteriales</taxon>
        <taxon>Propionibacteriaceae</taxon>
        <taxon>Propionibacterium</taxon>
    </lineage>
</organism>
<dbReference type="InterPro" id="IPR007167">
    <property type="entry name" value="Fe-transptr_FeoA-like"/>
</dbReference>
<dbReference type="RefSeq" id="WP_091970160.1">
    <property type="nucleotide sequence ID" value="NZ_FOGZ01000017.1"/>
</dbReference>
<dbReference type="GO" id="GO:0046914">
    <property type="term" value="F:transition metal ion binding"/>
    <property type="evidence" value="ECO:0007669"/>
    <property type="project" value="InterPro"/>
</dbReference>
<keyword evidence="1" id="KW-0408">Iron</keyword>
<feature type="domain" description="Ferrous iron transporter FeoA-like" evidence="2">
    <location>
        <begin position="13"/>
        <end position="85"/>
    </location>
</feature>
<gene>
    <name evidence="3" type="ORF">SAMN05443377_11735</name>
</gene>
<proteinExistence type="predicted"/>
<dbReference type="SMART" id="SM00899">
    <property type="entry name" value="FeoA"/>
    <property type="match status" value="1"/>
</dbReference>
<evidence type="ECO:0000256" key="1">
    <source>
        <dbReference type="ARBA" id="ARBA00023004"/>
    </source>
</evidence>